<protein>
    <submittedName>
        <fullName evidence="3">YbgA family protein</fullName>
    </submittedName>
</protein>
<reference evidence="2 4" key="1">
    <citation type="submission" date="2016-01" db="EMBL/GenBank/DDBJ databases">
        <authorList>
            <person name="Manzoor S."/>
        </authorList>
    </citation>
    <scope>NUCLEOTIDE SEQUENCE [LARGE SCALE GENOMIC DNA]</scope>
    <source>
        <strain evidence="2">Methanoculleus sp MAB1</strain>
    </source>
</reference>
<dbReference type="Proteomes" id="UP000737555">
    <property type="component" value="Unassembled WGS sequence"/>
</dbReference>
<reference evidence="3" key="2">
    <citation type="submission" date="2020-05" db="EMBL/GenBank/DDBJ databases">
        <title>The first insight into the ecology of ammonia-tolerant syntrophic propionate oxidizing bacteria.</title>
        <authorList>
            <person name="Singh A."/>
            <person name="Schnurer A."/>
            <person name="Westerholm M."/>
        </authorList>
    </citation>
    <scope>NUCLEOTIDE SEQUENCE</scope>
    <source>
        <strain evidence="3">MAG54</strain>
    </source>
</reference>
<name>A0A0X8XZX1_9EURY</name>
<evidence type="ECO:0000313" key="2">
    <source>
        <dbReference type="EMBL" id="CVK34435.1"/>
    </source>
</evidence>
<dbReference type="RefSeq" id="WP_062265901.1">
    <property type="nucleotide sequence ID" value="NZ_DAIMMY010000130.1"/>
</dbReference>
<proteinExistence type="predicted"/>
<dbReference type="InterPro" id="IPR013560">
    <property type="entry name" value="DUF1722"/>
</dbReference>
<dbReference type="EMBL" id="LT158599">
    <property type="protein sequence ID" value="CVK34435.1"/>
    <property type="molecule type" value="Genomic_DNA"/>
</dbReference>
<evidence type="ECO:0000259" key="1">
    <source>
        <dbReference type="Pfam" id="PF08349"/>
    </source>
</evidence>
<evidence type="ECO:0000313" key="3">
    <source>
        <dbReference type="EMBL" id="NQS79379.1"/>
    </source>
</evidence>
<dbReference type="Proteomes" id="UP000069850">
    <property type="component" value="Chromosome 1"/>
</dbReference>
<dbReference type="OrthoDB" id="2675at2157"/>
<dbReference type="GeneID" id="27138677"/>
<sequence>MSEPANLEPTATLVMLCAALARVPRHTGNVNVLLHTLRYFSDRISDEERAYCIRLIERYRHGHATLSEPHNPLRSWVIRFLEPYRMNQSFFAP</sequence>
<dbReference type="KEGG" id="mema:MMAB1_3222"/>
<dbReference type="Pfam" id="PF08349">
    <property type="entry name" value="DUF1722"/>
    <property type="match status" value="1"/>
</dbReference>
<gene>
    <name evidence="3" type="ORF">HQQ74_11925</name>
    <name evidence="2" type="ORF">MMAB1_3222</name>
</gene>
<evidence type="ECO:0000313" key="4">
    <source>
        <dbReference type="Proteomes" id="UP000069850"/>
    </source>
</evidence>
<accession>A0A0X8XZX1</accession>
<dbReference type="EMBL" id="JABMJE010000319">
    <property type="protein sequence ID" value="NQS79379.1"/>
    <property type="molecule type" value="Genomic_DNA"/>
</dbReference>
<dbReference type="AlphaFoldDB" id="A0A0X8XZX1"/>
<organism evidence="2 4">
    <name type="scientific">Methanoculleus bourgensis</name>
    <dbReference type="NCBI Taxonomy" id="83986"/>
    <lineage>
        <taxon>Archaea</taxon>
        <taxon>Methanobacteriati</taxon>
        <taxon>Methanobacteriota</taxon>
        <taxon>Stenosarchaea group</taxon>
        <taxon>Methanomicrobia</taxon>
        <taxon>Methanomicrobiales</taxon>
        <taxon>Methanomicrobiaceae</taxon>
        <taxon>Methanoculleus</taxon>
    </lineage>
</organism>
<feature type="domain" description="DUF1722" evidence="1">
    <location>
        <begin position="16"/>
        <end position="93"/>
    </location>
</feature>